<dbReference type="SUPFAM" id="SSF53822">
    <property type="entry name" value="Periplasmic binding protein-like I"/>
    <property type="match status" value="1"/>
</dbReference>
<dbReference type="AlphaFoldDB" id="A0A0J7YAH3"/>
<sequence length="341" mass="35746">MTITNARDETDDIASVSGLHTKHVAPTAQDAAPAREPPRARSTSAIERAAIAPETQLRAGPPAPALRRNPLLALIHDGLDRDILAEVQTGMSDALADSELALVLQPITADVAAARLSAFLKRYRPAGIVLLPSLAEREDLAGLCSAGKVACVRIGPRRGYLAAAQHGLLCDERGAAVQLTAWLIGHGHRRIGFVAGPEDLLSARQRELGYLDAMADNGLDRGPALIVAGDNSFASGIEAGRLLLEISPRPSAILASNDEMALGVLHAAAQMGVTVPADLSVAGFNDTAPARRAVPPLTTMRIPWSTMGREAAQTIRQGGHSGPDVLFKTELVVRSSVAPLT</sequence>
<keyword evidence="1" id="KW-0805">Transcription regulation</keyword>
<evidence type="ECO:0000313" key="6">
    <source>
        <dbReference type="EMBL" id="KMS60343.1"/>
    </source>
</evidence>
<comment type="caution">
    <text evidence="6">The sequence shown here is derived from an EMBL/GenBank/DDBJ whole genome shotgun (WGS) entry which is preliminary data.</text>
</comment>
<keyword evidence="2" id="KW-0238">DNA-binding</keyword>
<evidence type="ECO:0000256" key="1">
    <source>
        <dbReference type="ARBA" id="ARBA00023015"/>
    </source>
</evidence>
<evidence type="ECO:0000259" key="5">
    <source>
        <dbReference type="Pfam" id="PF13377"/>
    </source>
</evidence>
<evidence type="ECO:0000313" key="7">
    <source>
        <dbReference type="Proteomes" id="UP000052268"/>
    </source>
</evidence>
<dbReference type="RefSeq" id="WP_059149758.1">
    <property type="nucleotide sequence ID" value="NZ_KQ130452.1"/>
</dbReference>
<evidence type="ECO:0000256" key="3">
    <source>
        <dbReference type="ARBA" id="ARBA00023163"/>
    </source>
</evidence>
<proteinExistence type="predicted"/>
<dbReference type="PANTHER" id="PTHR30146">
    <property type="entry name" value="LACI-RELATED TRANSCRIPTIONAL REPRESSOR"/>
    <property type="match status" value="1"/>
</dbReference>
<dbReference type="PANTHER" id="PTHR30146:SF153">
    <property type="entry name" value="LACTOSE OPERON REPRESSOR"/>
    <property type="match status" value="1"/>
</dbReference>
<dbReference type="PATRIC" id="fig|1114963.3.peg.253"/>
<name>A0A0J7YAH3_9SPHN</name>
<dbReference type="EMBL" id="JACU01000001">
    <property type="protein sequence ID" value="KMS60343.1"/>
    <property type="molecule type" value="Genomic_DNA"/>
</dbReference>
<dbReference type="InterPro" id="IPR046335">
    <property type="entry name" value="LacI/GalR-like_sensor"/>
</dbReference>
<accession>A0A0J7YAH3</accession>
<dbReference type="Pfam" id="PF13377">
    <property type="entry name" value="Peripla_BP_3"/>
    <property type="match status" value="1"/>
</dbReference>
<dbReference type="Proteomes" id="UP000052268">
    <property type="component" value="Unassembled WGS sequence"/>
</dbReference>
<dbReference type="CDD" id="cd01545">
    <property type="entry name" value="PBP1_SalR"/>
    <property type="match status" value="1"/>
</dbReference>
<dbReference type="OrthoDB" id="7939625at2"/>
<reference evidence="6 7" key="1">
    <citation type="journal article" date="2015" name="G3 (Bethesda)">
        <title>Insights into Ongoing Evolution of the Hexachlorocyclohexane Catabolic Pathway from Comparative Genomics of Ten Sphingomonadaceae Strains.</title>
        <authorList>
            <person name="Pearce S.L."/>
            <person name="Oakeshott J.G."/>
            <person name="Pandey G."/>
        </authorList>
    </citation>
    <scope>NUCLEOTIDE SEQUENCE [LARGE SCALE GENOMIC DNA]</scope>
    <source>
        <strain evidence="6 7">LL02</strain>
    </source>
</reference>
<evidence type="ECO:0000256" key="2">
    <source>
        <dbReference type="ARBA" id="ARBA00023125"/>
    </source>
</evidence>
<keyword evidence="7" id="KW-1185">Reference proteome</keyword>
<feature type="region of interest" description="Disordered" evidence="4">
    <location>
        <begin position="1"/>
        <end position="64"/>
    </location>
</feature>
<dbReference type="Gene3D" id="3.40.50.2300">
    <property type="match status" value="2"/>
</dbReference>
<organism evidence="6 7">
    <name type="scientific">Novosphingobium barchaimii LL02</name>
    <dbReference type="NCBI Taxonomy" id="1114963"/>
    <lineage>
        <taxon>Bacteria</taxon>
        <taxon>Pseudomonadati</taxon>
        <taxon>Pseudomonadota</taxon>
        <taxon>Alphaproteobacteria</taxon>
        <taxon>Sphingomonadales</taxon>
        <taxon>Sphingomonadaceae</taxon>
        <taxon>Novosphingobium</taxon>
    </lineage>
</organism>
<gene>
    <name evidence="6" type="ORF">V474_01280</name>
</gene>
<dbReference type="GO" id="GO:0000976">
    <property type="term" value="F:transcription cis-regulatory region binding"/>
    <property type="evidence" value="ECO:0007669"/>
    <property type="project" value="TreeGrafter"/>
</dbReference>
<feature type="domain" description="Transcriptional regulator LacI/GalR-like sensor" evidence="5">
    <location>
        <begin position="183"/>
        <end position="337"/>
    </location>
</feature>
<protein>
    <submittedName>
        <fullName evidence="6">LacI family transcription regulator</fullName>
    </submittedName>
</protein>
<dbReference type="InterPro" id="IPR028082">
    <property type="entry name" value="Peripla_BP_I"/>
</dbReference>
<evidence type="ECO:0000256" key="4">
    <source>
        <dbReference type="SAM" id="MobiDB-lite"/>
    </source>
</evidence>
<keyword evidence="3" id="KW-0804">Transcription</keyword>
<dbReference type="GO" id="GO:0003700">
    <property type="term" value="F:DNA-binding transcription factor activity"/>
    <property type="evidence" value="ECO:0007669"/>
    <property type="project" value="TreeGrafter"/>
</dbReference>